<accession>A0ABY9DQJ8</accession>
<gene>
    <name evidence="2" type="ORF">VitviT2T_027015</name>
</gene>
<name>A0ABY9DQJ8_VITVI</name>
<feature type="region of interest" description="Disordered" evidence="1">
    <location>
        <begin position="50"/>
        <end position="70"/>
    </location>
</feature>
<evidence type="ECO:0000256" key="1">
    <source>
        <dbReference type="SAM" id="MobiDB-lite"/>
    </source>
</evidence>
<evidence type="ECO:0000313" key="3">
    <source>
        <dbReference type="Proteomes" id="UP001227230"/>
    </source>
</evidence>
<dbReference type="Proteomes" id="UP001227230">
    <property type="component" value="Chromosome 18"/>
</dbReference>
<sequence>MVEERQNPGGGGGPRLKPKNKGNGSVIPAKRRLVKRMVFDSILNFITSLLKKPSQSQNTPPSSTKNQTIT</sequence>
<proteinExistence type="predicted"/>
<feature type="region of interest" description="Disordered" evidence="1">
    <location>
        <begin position="1"/>
        <end position="29"/>
    </location>
</feature>
<reference evidence="2 3" key="1">
    <citation type="journal article" date="2023" name="Hortic Res">
        <title>The complete reference genome for grapevine (Vitis vinifera L.) genetics and breeding.</title>
        <authorList>
            <person name="Shi X."/>
            <person name="Cao S."/>
            <person name="Wang X."/>
            <person name="Huang S."/>
            <person name="Wang Y."/>
            <person name="Liu Z."/>
            <person name="Liu W."/>
            <person name="Leng X."/>
            <person name="Peng Y."/>
            <person name="Wang N."/>
            <person name="Wang Y."/>
            <person name="Ma Z."/>
            <person name="Xu X."/>
            <person name="Zhang F."/>
            <person name="Xue H."/>
            <person name="Zhong H."/>
            <person name="Wang Y."/>
            <person name="Zhang K."/>
            <person name="Velt A."/>
            <person name="Avia K."/>
            <person name="Holtgrawe D."/>
            <person name="Grimplet J."/>
            <person name="Matus J.T."/>
            <person name="Ware D."/>
            <person name="Wu X."/>
            <person name="Wang H."/>
            <person name="Liu C."/>
            <person name="Fang Y."/>
            <person name="Rustenholz C."/>
            <person name="Cheng Z."/>
            <person name="Xiao H."/>
            <person name="Zhou Y."/>
        </authorList>
    </citation>
    <scope>NUCLEOTIDE SEQUENCE [LARGE SCALE GENOMIC DNA]</scope>
    <source>
        <strain evidence="3">cv. Pinot noir / PN40024</strain>
        <tissue evidence="2">Leaf</tissue>
    </source>
</reference>
<protein>
    <submittedName>
        <fullName evidence="2">Uncharacterized protein</fullName>
    </submittedName>
</protein>
<keyword evidence="3" id="KW-1185">Reference proteome</keyword>
<evidence type="ECO:0000313" key="2">
    <source>
        <dbReference type="EMBL" id="WKA09358.1"/>
    </source>
</evidence>
<dbReference type="EMBL" id="CP126665">
    <property type="protein sequence ID" value="WKA09358.1"/>
    <property type="molecule type" value="Genomic_DNA"/>
</dbReference>
<feature type="compositionally biased region" description="Low complexity" evidence="1">
    <location>
        <begin position="51"/>
        <end position="70"/>
    </location>
</feature>
<organism evidence="2 3">
    <name type="scientific">Vitis vinifera</name>
    <name type="common">Grape</name>
    <dbReference type="NCBI Taxonomy" id="29760"/>
    <lineage>
        <taxon>Eukaryota</taxon>
        <taxon>Viridiplantae</taxon>
        <taxon>Streptophyta</taxon>
        <taxon>Embryophyta</taxon>
        <taxon>Tracheophyta</taxon>
        <taxon>Spermatophyta</taxon>
        <taxon>Magnoliopsida</taxon>
        <taxon>eudicotyledons</taxon>
        <taxon>Gunneridae</taxon>
        <taxon>Pentapetalae</taxon>
        <taxon>rosids</taxon>
        <taxon>Vitales</taxon>
        <taxon>Vitaceae</taxon>
        <taxon>Viteae</taxon>
        <taxon>Vitis</taxon>
    </lineage>
</organism>